<feature type="domain" description="GH26" evidence="5">
    <location>
        <begin position="44"/>
        <end position="315"/>
    </location>
</feature>
<accession>A0A1C4W479</accession>
<dbReference type="EMBL" id="FMCU01000003">
    <property type="protein sequence ID" value="SCE90841.1"/>
    <property type="molecule type" value="Genomic_DNA"/>
</dbReference>
<dbReference type="PROSITE" id="PS51764">
    <property type="entry name" value="GH26"/>
    <property type="match status" value="1"/>
</dbReference>
<dbReference type="SUPFAM" id="SSF51445">
    <property type="entry name" value="(Trans)glycosidases"/>
    <property type="match status" value="1"/>
</dbReference>
<dbReference type="Proteomes" id="UP000198797">
    <property type="component" value="Unassembled WGS sequence"/>
</dbReference>
<dbReference type="PANTHER" id="PTHR40079:SF4">
    <property type="entry name" value="GH26 DOMAIN-CONTAINING PROTEIN-RELATED"/>
    <property type="match status" value="1"/>
</dbReference>
<evidence type="ECO:0000256" key="1">
    <source>
        <dbReference type="ARBA" id="ARBA00007754"/>
    </source>
</evidence>
<dbReference type="PANTHER" id="PTHR40079">
    <property type="entry name" value="MANNAN ENDO-1,4-BETA-MANNOSIDASE E-RELATED"/>
    <property type="match status" value="1"/>
</dbReference>
<dbReference type="GO" id="GO:0016985">
    <property type="term" value="F:mannan endo-1,4-beta-mannosidase activity"/>
    <property type="evidence" value="ECO:0007669"/>
    <property type="project" value="InterPro"/>
</dbReference>
<feature type="active site" description="Nucleophile" evidence="4">
    <location>
        <position position="263"/>
    </location>
</feature>
<dbReference type="InterPro" id="IPR017853">
    <property type="entry name" value="GH"/>
</dbReference>
<organism evidence="6 7">
    <name type="scientific">Micromonospora matsumotoense</name>
    <dbReference type="NCBI Taxonomy" id="121616"/>
    <lineage>
        <taxon>Bacteria</taxon>
        <taxon>Bacillati</taxon>
        <taxon>Actinomycetota</taxon>
        <taxon>Actinomycetes</taxon>
        <taxon>Micromonosporales</taxon>
        <taxon>Micromonosporaceae</taxon>
        <taxon>Micromonospora</taxon>
    </lineage>
</organism>
<comment type="similarity">
    <text evidence="1 4">Belongs to the glycosyl hydrolase 26 family.</text>
</comment>
<gene>
    <name evidence="6" type="ORF">GA0070216_10369</name>
</gene>
<dbReference type="GO" id="GO:0006080">
    <property type="term" value="P:substituted mannan metabolic process"/>
    <property type="evidence" value="ECO:0007669"/>
    <property type="project" value="InterPro"/>
</dbReference>
<keyword evidence="2 4" id="KW-0378">Hydrolase</keyword>
<dbReference type="Pfam" id="PF02156">
    <property type="entry name" value="Glyco_hydro_26"/>
    <property type="match status" value="1"/>
</dbReference>
<name>A0A1C4W479_9ACTN</name>
<evidence type="ECO:0000256" key="4">
    <source>
        <dbReference type="PROSITE-ProRule" id="PRU01100"/>
    </source>
</evidence>
<dbReference type="PRINTS" id="PR00739">
    <property type="entry name" value="GLHYDRLASE26"/>
</dbReference>
<keyword evidence="3 4" id="KW-0326">Glycosidase</keyword>
<dbReference type="InterPro" id="IPR022790">
    <property type="entry name" value="GH26_dom"/>
</dbReference>
<protein>
    <submittedName>
        <fullName evidence="6">Glycosyl hydrolase family 26</fullName>
    </submittedName>
</protein>
<evidence type="ECO:0000256" key="2">
    <source>
        <dbReference type="ARBA" id="ARBA00022801"/>
    </source>
</evidence>
<dbReference type="RefSeq" id="WP_091241230.1">
    <property type="nucleotide sequence ID" value="NZ_FMCU01000003.1"/>
</dbReference>
<evidence type="ECO:0000259" key="5">
    <source>
        <dbReference type="PROSITE" id="PS51764"/>
    </source>
</evidence>
<dbReference type="AlphaFoldDB" id="A0A1C4W479"/>
<evidence type="ECO:0000256" key="3">
    <source>
        <dbReference type="ARBA" id="ARBA00023295"/>
    </source>
</evidence>
<evidence type="ECO:0000313" key="6">
    <source>
        <dbReference type="EMBL" id="SCE90841.1"/>
    </source>
</evidence>
<dbReference type="OrthoDB" id="9816550at2"/>
<dbReference type="InterPro" id="IPR000805">
    <property type="entry name" value="Glyco_hydro_26"/>
</dbReference>
<sequence>MRTKYLITFLVVLALAFTEVAVLRRVDIKVAGSGGGPGGVAAAQEQIPAYDVTALKSPKGKYLGVTVTGGAEMGRVRTFAEETGKTPNLVAIFESFDDRFAASKVRELHQYGALAVIRWEPYDVPLRDIAAGRHDAYVKEFATAVRTLNLPIALTFAHEMNGHWYSWGTRQTKTAEYVAAWRHLHDIFTQQGATNVIWTWTPNVVNYLRKVSIRALYPGDAYVDWVGMDGYYTNRGPKTFQDLFVPTITQIRTFTRRPLLIVETGAEPSSRRPAQITDLLTNVARRKDFLGVAYFNINGSGKWNIDRDDAALRAFRRSAAKDTFGFDIRTVR</sequence>
<proteinExistence type="inferred from homology"/>
<evidence type="ECO:0000313" key="7">
    <source>
        <dbReference type="Proteomes" id="UP000198797"/>
    </source>
</evidence>
<keyword evidence="7" id="KW-1185">Reference proteome</keyword>
<feature type="active site" description="Proton donor" evidence="4">
    <location>
        <position position="159"/>
    </location>
</feature>
<reference evidence="7" key="1">
    <citation type="submission" date="2016-06" db="EMBL/GenBank/DDBJ databases">
        <authorList>
            <person name="Varghese N."/>
            <person name="Submissions Spin"/>
        </authorList>
    </citation>
    <scope>NUCLEOTIDE SEQUENCE [LARGE SCALE GENOMIC DNA]</scope>
    <source>
        <strain evidence="7">DSM 44100</strain>
    </source>
</reference>
<dbReference type="Gene3D" id="3.20.20.80">
    <property type="entry name" value="Glycosidases"/>
    <property type="match status" value="1"/>
</dbReference>
<dbReference type="STRING" id="121616.GA0070216_10369"/>